<evidence type="ECO:0000256" key="1">
    <source>
        <dbReference type="ARBA" id="ARBA00010702"/>
    </source>
</evidence>
<evidence type="ECO:0000256" key="12">
    <source>
        <dbReference type="PIRSR" id="PIRSR605502-1"/>
    </source>
</evidence>
<dbReference type="GO" id="GO:0004649">
    <property type="term" value="F:poly(ADP-ribose) glycohydrolase activity"/>
    <property type="evidence" value="ECO:0007669"/>
    <property type="project" value="UniProtKB-EC"/>
</dbReference>
<dbReference type="PANTHER" id="PTHR16222">
    <property type="entry name" value="ADP-RIBOSYLGLYCOHYDROLASE"/>
    <property type="match status" value="1"/>
</dbReference>
<evidence type="ECO:0000313" key="14">
    <source>
        <dbReference type="Proteomes" id="UP000054558"/>
    </source>
</evidence>
<dbReference type="OrthoDB" id="2021138at2759"/>
<keyword evidence="12" id="KW-0479">Metal-binding</keyword>
<sequence length="407" mass="43488">MALPSLQSRFEGCLLGGAIGDALGAPVEFQNAHTIFATYGPKGITDLPQPGTFTDDTQMTLFTAEGLISAVGHQYLQMPPQGSSPKITKEAISMLHQSYLRWLATQQMESKYEMFSILKSSGWLVSHKELHRREAPGKTCLSALASGRIGSRTETLNNSKGCGGVMRVAPAALIVHGAWPEETADRKAALAYEIGCAAAAITHSHPAGYHSGGMLAAIISYVLSGEELLRAVELSCEILGKEKNGTETLDCIRLSVRLGIDRKAKLEAAPKEEKSKGSGVEKLIAEEIESIGGGWVGEEALGIALYCCILAGRDFEAGLIWSVNHTGDSDSTGAIAGNILGALLGSEGIPARWPNGVDMSELVKEVASDLYSATNESATNYEYPGALRLLKSGKYPRWFMQVTPTYH</sequence>
<dbReference type="EMBL" id="DF237108">
    <property type="protein sequence ID" value="GAQ83730.1"/>
    <property type="molecule type" value="Genomic_DNA"/>
</dbReference>
<dbReference type="InterPro" id="IPR050792">
    <property type="entry name" value="ADP-ribosylglycohydrolase"/>
</dbReference>
<dbReference type="InterPro" id="IPR036705">
    <property type="entry name" value="Ribosyl_crysJ1_sf"/>
</dbReference>
<evidence type="ECO:0000256" key="10">
    <source>
        <dbReference type="ARBA" id="ARBA00043193"/>
    </source>
</evidence>
<evidence type="ECO:0000256" key="8">
    <source>
        <dbReference type="ARBA" id="ARBA00042850"/>
    </source>
</evidence>
<feature type="binding site" evidence="12">
    <location>
        <position position="54"/>
    </location>
    <ligand>
        <name>Mg(2+)</name>
        <dbReference type="ChEBI" id="CHEBI:18420"/>
        <label>1</label>
    </ligand>
</feature>
<dbReference type="GO" id="GO:0046872">
    <property type="term" value="F:metal ion binding"/>
    <property type="evidence" value="ECO:0007669"/>
    <property type="project" value="UniProtKB-KW"/>
</dbReference>
<keyword evidence="14" id="KW-1185">Reference proteome</keyword>
<accession>A0A1Y1HYK1</accession>
<dbReference type="AlphaFoldDB" id="A0A1Y1HYK1"/>
<feature type="binding site" evidence="12">
    <location>
        <position position="55"/>
    </location>
    <ligand>
        <name>Mg(2+)</name>
        <dbReference type="ChEBI" id="CHEBI:18420"/>
        <label>1</label>
    </ligand>
</feature>
<gene>
    <name evidence="13" type="ORF">KFL_001590180</name>
</gene>
<protein>
    <recommendedName>
        <fullName evidence="4">ADP-ribosylhydrolase ARH3</fullName>
        <ecNumber evidence="2">3.2.1.143</ecNumber>
    </recommendedName>
    <alternativeName>
        <fullName evidence="5">ADP-ribose glycohydrolase ARH3</fullName>
    </alternativeName>
    <alternativeName>
        <fullName evidence="6">ADP-ribosylhydrolase 3</fullName>
    </alternativeName>
    <alternativeName>
        <fullName evidence="9">O-acetyl-ADP-ribose deacetylase ARH3</fullName>
    </alternativeName>
    <alternativeName>
        <fullName evidence="10">Poly(ADP-ribose) glycohydrolase ARH3</fullName>
    </alternativeName>
    <alternativeName>
        <fullName evidence="8">[Protein ADP-ribosylarginine] hydrolase-like protein 2</fullName>
    </alternativeName>
    <alternativeName>
        <fullName evidence="7">[Protein ADP-ribosylserine] hydrolase</fullName>
    </alternativeName>
</protein>
<dbReference type="PANTHER" id="PTHR16222:SF24">
    <property type="entry name" value="ADP-RIBOSYLHYDROLASE ARH3"/>
    <property type="match status" value="1"/>
</dbReference>
<evidence type="ECO:0000256" key="11">
    <source>
        <dbReference type="ARBA" id="ARBA00049015"/>
    </source>
</evidence>
<evidence type="ECO:0000256" key="9">
    <source>
        <dbReference type="ARBA" id="ARBA00043187"/>
    </source>
</evidence>
<organism evidence="13 14">
    <name type="scientific">Klebsormidium nitens</name>
    <name type="common">Green alga</name>
    <name type="synonym">Ulothrix nitens</name>
    <dbReference type="NCBI Taxonomy" id="105231"/>
    <lineage>
        <taxon>Eukaryota</taxon>
        <taxon>Viridiplantae</taxon>
        <taxon>Streptophyta</taxon>
        <taxon>Klebsormidiophyceae</taxon>
        <taxon>Klebsormidiales</taxon>
        <taxon>Klebsormidiaceae</taxon>
        <taxon>Klebsormidium</taxon>
    </lineage>
</organism>
<dbReference type="Proteomes" id="UP000054558">
    <property type="component" value="Unassembled WGS sequence"/>
</dbReference>
<keyword evidence="3" id="KW-0378">Hydrolase</keyword>
<comment type="catalytic activity">
    <reaction evidence="11">
        <text>alpha-NAD(+) + H2O = ADP-D-ribose + nicotinamide + H(+)</text>
        <dbReference type="Rhea" id="RHEA:68792"/>
        <dbReference type="ChEBI" id="CHEBI:15377"/>
        <dbReference type="ChEBI" id="CHEBI:15378"/>
        <dbReference type="ChEBI" id="CHEBI:17154"/>
        <dbReference type="ChEBI" id="CHEBI:57967"/>
        <dbReference type="ChEBI" id="CHEBI:77017"/>
    </reaction>
</comment>
<feature type="binding site" evidence="12">
    <location>
        <position position="330"/>
    </location>
    <ligand>
        <name>Mg(2+)</name>
        <dbReference type="ChEBI" id="CHEBI:18420"/>
        <label>1</label>
    </ligand>
</feature>
<comment type="cofactor">
    <cofactor evidence="12">
        <name>Mg(2+)</name>
        <dbReference type="ChEBI" id="CHEBI:18420"/>
    </cofactor>
    <text evidence="12">Binds 2 magnesium ions per subunit.</text>
</comment>
<comment type="similarity">
    <text evidence="1">Belongs to the ADP-ribosylglycohydrolase family.</text>
</comment>
<proteinExistence type="inferred from homology"/>
<dbReference type="InterPro" id="IPR005502">
    <property type="entry name" value="Ribosyl_crysJ1"/>
</dbReference>
<dbReference type="STRING" id="105231.A0A1Y1HYK1"/>
<dbReference type="Gene3D" id="1.10.4080.10">
    <property type="entry name" value="ADP-ribosylation/Crystallin J1"/>
    <property type="match status" value="1"/>
</dbReference>
<evidence type="ECO:0000313" key="13">
    <source>
        <dbReference type="EMBL" id="GAQ83730.1"/>
    </source>
</evidence>
<feature type="binding site" evidence="12">
    <location>
        <position position="328"/>
    </location>
    <ligand>
        <name>Mg(2+)</name>
        <dbReference type="ChEBI" id="CHEBI:18420"/>
        <label>1</label>
    </ligand>
</feature>
<evidence type="ECO:0000256" key="3">
    <source>
        <dbReference type="ARBA" id="ARBA00022801"/>
    </source>
</evidence>
<evidence type="ECO:0000256" key="7">
    <source>
        <dbReference type="ARBA" id="ARBA00042722"/>
    </source>
</evidence>
<dbReference type="EC" id="3.2.1.143" evidence="2"/>
<evidence type="ECO:0000256" key="4">
    <source>
        <dbReference type="ARBA" id="ARBA00041057"/>
    </source>
</evidence>
<name>A0A1Y1HYK1_KLENI</name>
<evidence type="ECO:0000256" key="5">
    <source>
        <dbReference type="ARBA" id="ARBA00042398"/>
    </source>
</evidence>
<evidence type="ECO:0000256" key="6">
    <source>
        <dbReference type="ARBA" id="ARBA00042471"/>
    </source>
</evidence>
<feature type="binding site" evidence="12">
    <location>
        <position position="331"/>
    </location>
    <ligand>
        <name>Mg(2+)</name>
        <dbReference type="ChEBI" id="CHEBI:18420"/>
        <label>1</label>
    </ligand>
</feature>
<feature type="binding site" evidence="12">
    <location>
        <position position="56"/>
    </location>
    <ligand>
        <name>Mg(2+)</name>
        <dbReference type="ChEBI" id="CHEBI:18420"/>
        <label>1</label>
    </ligand>
</feature>
<reference evidence="13 14" key="1">
    <citation type="journal article" date="2014" name="Nat. Commun.">
        <title>Klebsormidium flaccidum genome reveals primary factors for plant terrestrial adaptation.</title>
        <authorList>
            <person name="Hori K."/>
            <person name="Maruyama F."/>
            <person name="Fujisawa T."/>
            <person name="Togashi T."/>
            <person name="Yamamoto N."/>
            <person name="Seo M."/>
            <person name="Sato S."/>
            <person name="Yamada T."/>
            <person name="Mori H."/>
            <person name="Tajima N."/>
            <person name="Moriyama T."/>
            <person name="Ikeuchi M."/>
            <person name="Watanabe M."/>
            <person name="Wada H."/>
            <person name="Kobayashi K."/>
            <person name="Saito M."/>
            <person name="Masuda T."/>
            <person name="Sasaki-Sekimoto Y."/>
            <person name="Mashiguchi K."/>
            <person name="Awai K."/>
            <person name="Shimojima M."/>
            <person name="Masuda S."/>
            <person name="Iwai M."/>
            <person name="Nobusawa T."/>
            <person name="Narise T."/>
            <person name="Kondo S."/>
            <person name="Saito H."/>
            <person name="Sato R."/>
            <person name="Murakawa M."/>
            <person name="Ihara Y."/>
            <person name="Oshima-Yamada Y."/>
            <person name="Ohtaka K."/>
            <person name="Satoh M."/>
            <person name="Sonobe K."/>
            <person name="Ishii M."/>
            <person name="Ohtani R."/>
            <person name="Kanamori-Sato M."/>
            <person name="Honoki R."/>
            <person name="Miyazaki D."/>
            <person name="Mochizuki H."/>
            <person name="Umetsu J."/>
            <person name="Higashi K."/>
            <person name="Shibata D."/>
            <person name="Kamiya Y."/>
            <person name="Sato N."/>
            <person name="Nakamura Y."/>
            <person name="Tabata S."/>
            <person name="Ida S."/>
            <person name="Kurokawa K."/>
            <person name="Ohta H."/>
        </authorList>
    </citation>
    <scope>NUCLEOTIDE SEQUENCE [LARGE SCALE GENOMIC DNA]</scope>
    <source>
        <strain evidence="13 14">NIES-2285</strain>
    </source>
</reference>
<dbReference type="SUPFAM" id="SSF101478">
    <property type="entry name" value="ADP-ribosylglycohydrolase"/>
    <property type="match status" value="1"/>
</dbReference>
<keyword evidence="12" id="KW-0460">Magnesium</keyword>
<dbReference type="OMA" id="MTQGPAL"/>
<dbReference type="Pfam" id="PF03747">
    <property type="entry name" value="ADP_ribosyl_GH"/>
    <property type="match status" value="1"/>
</dbReference>
<evidence type="ECO:0000256" key="2">
    <source>
        <dbReference type="ARBA" id="ARBA00012255"/>
    </source>
</evidence>